<evidence type="ECO:0000313" key="2">
    <source>
        <dbReference type="Proteomes" id="UP000027586"/>
    </source>
</evidence>
<dbReference type="OrthoDB" id="2226505at2759"/>
<name>A0A068RHR2_9FUNG</name>
<proteinExistence type="predicted"/>
<evidence type="ECO:0000313" key="1">
    <source>
        <dbReference type="EMBL" id="CDH49182.1"/>
    </source>
</evidence>
<dbReference type="EMBL" id="CBTN010000003">
    <property type="protein sequence ID" value="CDH49182.1"/>
    <property type="molecule type" value="Genomic_DNA"/>
</dbReference>
<reference evidence="1" key="1">
    <citation type="submission" date="2013-08" db="EMBL/GenBank/DDBJ databases">
        <title>Gene expansion shapes genome architecture in the human pathogen Lichtheimia corymbifera: an evolutionary genomics analysis in the ancient terrestrial Mucorales (Mucoromycotina).</title>
        <authorList>
            <person name="Schwartze V.U."/>
            <person name="Winter S."/>
            <person name="Shelest E."/>
            <person name="Marcet-Houben M."/>
            <person name="Horn F."/>
            <person name="Wehner S."/>
            <person name="Hoffmann K."/>
            <person name="Riege K."/>
            <person name="Sammeth M."/>
            <person name="Nowrousian M."/>
            <person name="Valiante V."/>
            <person name="Linde J."/>
            <person name="Jacobsen I.D."/>
            <person name="Marz M."/>
            <person name="Brakhage A.A."/>
            <person name="Gabaldon T."/>
            <person name="Bocker S."/>
            <person name="Voigt K."/>
        </authorList>
    </citation>
    <scope>NUCLEOTIDE SEQUENCE [LARGE SCALE GENOMIC DNA]</scope>
    <source>
        <strain evidence="1">FSU 9682</strain>
    </source>
</reference>
<dbReference type="VEuPathDB" id="FungiDB:LCOR_00936.1"/>
<dbReference type="AlphaFoldDB" id="A0A068RHR2"/>
<dbReference type="Proteomes" id="UP000027586">
    <property type="component" value="Unassembled WGS sequence"/>
</dbReference>
<sequence>MKSGKKALRGRRVGGIRALTFNWQLHRHVEHPKRTLLAVFPQRSLSHESIINKLKSLDEEAISNSHVDFVQPIDQPVKKTLALIAFDSKQDRDKVLTTYADAERQGGVWRFELLPTIPLEEQHKLLYVYAIKKMHFTSERDTLRHVKDALAEKAWMGNVMDLIVKDTAGDDEDSTNNKDVTIVSTKSFFTSTCKLMLDGHRYQMKRAGRSKHYLYCKTCQLLNAHDTDDCSLYYRPPPPSPNE</sequence>
<protein>
    <submittedName>
        <fullName evidence="1">Uncharacterized protein</fullName>
    </submittedName>
</protein>
<accession>A0A068RHR2</accession>
<keyword evidence="2" id="KW-1185">Reference proteome</keyword>
<comment type="caution">
    <text evidence="1">The sequence shown here is derived from an EMBL/GenBank/DDBJ whole genome shotgun (WGS) entry which is preliminary data.</text>
</comment>
<organism evidence="1 2">
    <name type="scientific">Lichtheimia corymbifera JMRC:FSU:9682</name>
    <dbReference type="NCBI Taxonomy" id="1263082"/>
    <lineage>
        <taxon>Eukaryota</taxon>
        <taxon>Fungi</taxon>
        <taxon>Fungi incertae sedis</taxon>
        <taxon>Mucoromycota</taxon>
        <taxon>Mucoromycotina</taxon>
        <taxon>Mucoromycetes</taxon>
        <taxon>Mucorales</taxon>
        <taxon>Lichtheimiaceae</taxon>
        <taxon>Lichtheimia</taxon>
    </lineage>
</organism>
<gene>
    <name evidence="1" type="ORF">LCOR_00936.1</name>
</gene>